<protein>
    <submittedName>
        <fullName evidence="1">Uncharacterized protein</fullName>
    </submittedName>
</protein>
<feature type="non-terminal residue" evidence="1">
    <location>
        <position position="1"/>
    </location>
</feature>
<feature type="non-terminal residue" evidence="1">
    <location>
        <position position="140"/>
    </location>
</feature>
<organism evidence="1 2">
    <name type="scientific">Lunasporangiospora selenospora</name>
    <dbReference type="NCBI Taxonomy" id="979761"/>
    <lineage>
        <taxon>Eukaryota</taxon>
        <taxon>Fungi</taxon>
        <taxon>Fungi incertae sedis</taxon>
        <taxon>Mucoromycota</taxon>
        <taxon>Mortierellomycotina</taxon>
        <taxon>Mortierellomycetes</taxon>
        <taxon>Mortierellales</taxon>
        <taxon>Mortierellaceae</taxon>
        <taxon>Lunasporangiospora</taxon>
    </lineage>
</organism>
<reference evidence="1" key="1">
    <citation type="journal article" date="2020" name="Fungal Divers.">
        <title>Resolving the Mortierellaceae phylogeny through synthesis of multi-gene phylogenetics and phylogenomics.</title>
        <authorList>
            <person name="Vandepol N."/>
            <person name="Liber J."/>
            <person name="Desiro A."/>
            <person name="Na H."/>
            <person name="Kennedy M."/>
            <person name="Barry K."/>
            <person name="Grigoriev I.V."/>
            <person name="Miller A.N."/>
            <person name="O'Donnell K."/>
            <person name="Stajich J.E."/>
            <person name="Bonito G."/>
        </authorList>
    </citation>
    <scope>NUCLEOTIDE SEQUENCE</scope>
    <source>
        <strain evidence="1">KOD1015</strain>
    </source>
</reference>
<dbReference type="AlphaFoldDB" id="A0A9P6FDW7"/>
<dbReference type="Proteomes" id="UP000780801">
    <property type="component" value="Unassembled WGS sequence"/>
</dbReference>
<keyword evidence="2" id="KW-1185">Reference proteome</keyword>
<sequence>KLSYQVGVSPQPETIDGVPTVDFRKALLRCLTAVIKTSKSQGQQEAGFNTMEVSSDVLTPCLGLMLDGNPGVRAAFAQSLITFLAADDDHSLQGSRSGPSAESPVPTISGDLYFRAATHQTLHTYARLSTATPTDMAAIY</sequence>
<evidence type="ECO:0000313" key="2">
    <source>
        <dbReference type="Proteomes" id="UP000780801"/>
    </source>
</evidence>
<proteinExistence type="predicted"/>
<gene>
    <name evidence="1" type="ORF">BGW38_009615</name>
</gene>
<accession>A0A9P6FDW7</accession>
<dbReference type="EMBL" id="JAABOA010007168">
    <property type="protein sequence ID" value="KAF9548006.1"/>
    <property type="molecule type" value="Genomic_DNA"/>
</dbReference>
<name>A0A9P6FDW7_9FUNG</name>
<comment type="caution">
    <text evidence="1">The sequence shown here is derived from an EMBL/GenBank/DDBJ whole genome shotgun (WGS) entry which is preliminary data.</text>
</comment>
<evidence type="ECO:0000313" key="1">
    <source>
        <dbReference type="EMBL" id="KAF9548006.1"/>
    </source>
</evidence>